<dbReference type="Proteomes" id="UP000319908">
    <property type="component" value="Unassembled WGS sequence"/>
</dbReference>
<dbReference type="AlphaFoldDB" id="A0A5C6BTM4"/>
<dbReference type="InterPro" id="IPR005801">
    <property type="entry name" value="ADC_synthase"/>
</dbReference>
<dbReference type="RefSeq" id="WP_302118747.1">
    <property type="nucleotide sequence ID" value="NZ_SJPU01000002.1"/>
</dbReference>
<dbReference type="SUPFAM" id="SSF56322">
    <property type="entry name" value="ADC synthase"/>
    <property type="match status" value="1"/>
</dbReference>
<feature type="domain" description="Anthranilate synthase component I N-terminal" evidence="2">
    <location>
        <begin position="26"/>
        <end position="149"/>
    </location>
</feature>
<accession>A0A5C6BTM4</accession>
<protein>
    <submittedName>
        <fullName evidence="3">Aminodeoxychorismate synthase component 1</fullName>
        <ecNumber evidence="3">2.6.1.85</ecNumber>
    </submittedName>
</protein>
<dbReference type="InterPro" id="IPR006805">
    <property type="entry name" value="Anth_synth_I_N"/>
</dbReference>
<dbReference type="EMBL" id="SJPU01000002">
    <property type="protein sequence ID" value="TWU15375.1"/>
    <property type="molecule type" value="Genomic_DNA"/>
</dbReference>
<dbReference type="GO" id="GO:0000162">
    <property type="term" value="P:L-tryptophan biosynthetic process"/>
    <property type="evidence" value="ECO:0007669"/>
    <property type="project" value="TreeGrafter"/>
</dbReference>
<dbReference type="PANTHER" id="PTHR11236:SF50">
    <property type="entry name" value="AMINODEOXYCHORISMATE SYNTHASE COMPONENT 1"/>
    <property type="match status" value="1"/>
</dbReference>
<keyword evidence="3" id="KW-0808">Transferase</keyword>
<evidence type="ECO:0000259" key="1">
    <source>
        <dbReference type="Pfam" id="PF00425"/>
    </source>
</evidence>
<dbReference type="PANTHER" id="PTHR11236">
    <property type="entry name" value="AMINOBENZOATE/ANTHRANILATE SYNTHASE"/>
    <property type="match status" value="1"/>
</dbReference>
<keyword evidence="4" id="KW-1185">Reference proteome</keyword>
<feature type="domain" description="Chorismate-utilising enzyme C-terminal" evidence="1">
    <location>
        <begin position="214"/>
        <end position="476"/>
    </location>
</feature>
<evidence type="ECO:0000313" key="3">
    <source>
        <dbReference type="EMBL" id="TWU15375.1"/>
    </source>
</evidence>
<dbReference type="EC" id="2.6.1.85" evidence="3"/>
<dbReference type="Gene3D" id="3.60.120.10">
    <property type="entry name" value="Anthranilate synthase"/>
    <property type="match status" value="1"/>
</dbReference>
<evidence type="ECO:0000313" key="4">
    <source>
        <dbReference type="Proteomes" id="UP000319908"/>
    </source>
</evidence>
<dbReference type="InterPro" id="IPR019999">
    <property type="entry name" value="Anth_synth_I-like"/>
</dbReference>
<evidence type="ECO:0000259" key="2">
    <source>
        <dbReference type="Pfam" id="PF04715"/>
    </source>
</evidence>
<proteinExistence type="predicted"/>
<dbReference type="Pfam" id="PF00425">
    <property type="entry name" value="Chorismate_bind"/>
    <property type="match status" value="1"/>
</dbReference>
<organism evidence="3 4">
    <name type="scientific">Allorhodopirellula heiligendammensis</name>
    <dbReference type="NCBI Taxonomy" id="2714739"/>
    <lineage>
        <taxon>Bacteria</taxon>
        <taxon>Pseudomonadati</taxon>
        <taxon>Planctomycetota</taxon>
        <taxon>Planctomycetia</taxon>
        <taxon>Pirellulales</taxon>
        <taxon>Pirellulaceae</taxon>
        <taxon>Allorhodopirellula</taxon>
    </lineage>
</organism>
<reference evidence="3 4" key="1">
    <citation type="journal article" date="2020" name="Antonie Van Leeuwenhoek">
        <title>Rhodopirellula heiligendammensis sp. nov., Rhodopirellula pilleata sp. nov., and Rhodopirellula solitaria sp. nov. isolated from natural or artificial marine surfaces in Northern Germany and California, USA, and emended description of the genus Rhodopirellula.</title>
        <authorList>
            <person name="Kallscheuer N."/>
            <person name="Wiegand S."/>
            <person name="Jogler M."/>
            <person name="Boedeker C."/>
            <person name="Peeters S.H."/>
            <person name="Rast P."/>
            <person name="Heuer A."/>
            <person name="Jetten M.S.M."/>
            <person name="Rohde M."/>
            <person name="Jogler C."/>
        </authorList>
    </citation>
    <scope>NUCLEOTIDE SEQUENCE [LARGE SCALE GENOMIC DNA]</scope>
    <source>
        <strain evidence="3 4">Poly21</strain>
    </source>
</reference>
<sequence length="488" mass="53562">MSTPPRTIPVVRRLDELTSVELTLPFERLRQLPNCVWLDSASDHQSDRGRYSFLSADPVAWCVADMSSPDPWPVLQQWCRSLQHCRLATETLPPFCGGLVALIGYEAAWWLEPSLRPTSDRATSNIPGMAIGLYDWTIAVDHQLNQVWLLSTGLSETFTLDAGRAEKRADQVMLWLTQESPVHACSDAGGDVAIQPESHASDGETRLQSNFTDTQFAAGVQEIIDGICQGDMFQVNLAQTLTHPATCSAGTLYERLRRMNPAPYAAYFDCGDYQVISSSPEGFLQVRNLHDDKRMVVTRPIKGTVRRTGDAATDARLGEDLLASEKDRAENIMIVDLMRNDLSRVCKDESVEVTGLCELEQYQRVQHLVSTVRGVLGPDASISDLLAACFPGGSITGAPKVEAMRTIARLEGCPRGAYCGSLGYVSLSGDADFNILIRTVTQKSTENHAAVWEFPVGGGITARSNPRQETEETWVKAASLLEAIELAD</sequence>
<comment type="caution">
    <text evidence="3">The sequence shown here is derived from an EMBL/GenBank/DDBJ whole genome shotgun (WGS) entry which is preliminary data.</text>
</comment>
<dbReference type="GO" id="GO:0046820">
    <property type="term" value="F:4-amino-4-deoxychorismate synthase activity"/>
    <property type="evidence" value="ECO:0007669"/>
    <property type="project" value="UniProtKB-EC"/>
</dbReference>
<dbReference type="Pfam" id="PF04715">
    <property type="entry name" value="Anth_synt_I_N"/>
    <property type="match status" value="1"/>
</dbReference>
<keyword evidence="3" id="KW-0032">Aminotransferase</keyword>
<dbReference type="InterPro" id="IPR015890">
    <property type="entry name" value="Chorismate_C"/>
</dbReference>
<dbReference type="PRINTS" id="PR00095">
    <property type="entry name" value="ANTSNTHASEI"/>
</dbReference>
<name>A0A5C6BTM4_9BACT</name>
<gene>
    <name evidence="3" type="primary">pabB</name>
    <name evidence="3" type="ORF">Poly21_25700</name>
</gene>